<dbReference type="OrthoDB" id="2500097at2759"/>
<keyword evidence="2" id="KW-1185">Reference proteome</keyword>
<organism evidence="1 2">
    <name type="scientific">Puccinia sorghi</name>
    <dbReference type="NCBI Taxonomy" id="27349"/>
    <lineage>
        <taxon>Eukaryota</taxon>
        <taxon>Fungi</taxon>
        <taxon>Dikarya</taxon>
        <taxon>Basidiomycota</taxon>
        <taxon>Pucciniomycotina</taxon>
        <taxon>Pucciniomycetes</taxon>
        <taxon>Pucciniales</taxon>
        <taxon>Pucciniaceae</taxon>
        <taxon>Puccinia</taxon>
    </lineage>
</organism>
<dbReference type="VEuPathDB" id="FungiDB:VP01_4060g5"/>
<accession>A0A0L6UTH2</accession>
<gene>
    <name evidence="1" type="ORF">VP01_4060g5</name>
</gene>
<evidence type="ECO:0000313" key="2">
    <source>
        <dbReference type="Proteomes" id="UP000037035"/>
    </source>
</evidence>
<proteinExistence type="predicted"/>
<evidence type="ECO:0000313" key="1">
    <source>
        <dbReference type="EMBL" id="KNZ51170.1"/>
    </source>
</evidence>
<name>A0A0L6UTH2_9BASI</name>
<reference evidence="1 2" key="1">
    <citation type="submission" date="2015-08" db="EMBL/GenBank/DDBJ databases">
        <title>Next Generation Sequencing and Analysis of the Genome of Puccinia sorghi L Schw, the Causal Agent of Maize Common Rust.</title>
        <authorList>
            <person name="Rochi L."/>
            <person name="Burguener G."/>
            <person name="Darino M."/>
            <person name="Turjanski A."/>
            <person name="Kreff E."/>
            <person name="Dieguez M.J."/>
            <person name="Sacco F."/>
        </authorList>
    </citation>
    <scope>NUCLEOTIDE SEQUENCE [LARGE SCALE GENOMIC DNA]</scope>
    <source>
        <strain evidence="1 2">RO10H11247</strain>
    </source>
</reference>
<dbReference type="AlphaFoldDB" id="A0A0L6UTH2"/>
<sequence length="266" mass="29225">MTWTGEISSVGLGARETGYGASAISQLVPFRFQTAVVALRPSRVKSSFNSKMSAHLCRQRETAVVNTLGITNDSRVFLRRSTAASGGFPYRQKSMKPKLNSRQIGLNILGSPTAPLDGLFKPSGTQWPRPPPKEPNQNTRANSILRKKFFTYFQECHLGVQIHVEKITAICSGNITNESAKKIAWDLLVELQAILTLFLTCARKIKSCGQAPTPSSLPEASDKSPSVHDLAQIISQLLLQLKICFIQMNNAFSRFEIIRATCSVSA</sequence>
<protein>
    <submittedName>
        <fullName evidence="1">Uncharacterized protein</fullName>
    </submittedName>
</protein>
<dbReference type="Proteomes" id="UP000037035">
    <property type="component" value="Unassembled WGS sequence"/>
</dbReference>
<dbReference type="EMBL" id="LAVV01009125">
    <property type="protein sequence ID" value="KNZ51170.1"/>
    <property type="molecule type" value="Genomic_DNA"/>
</dbReference>
<comment type="caution">
    <text evidence="1">The sequence shown here is derived from an EMBL/GenBank/DDBJ whole genome shotgun (WGS) entry which is preliminary data.</text>
</comment>